<feature type="transmembrane region" description="Helical" evidence="2">
    <location>
        <begin position="138"/>
        <end position="159"/>
    </location>
</feature>
<dbReference type="CDD" id="cd05242">
    <property type="entry name" value="SDR_a8"/>
    <property type="match status" value="1"/>
</dbReference>
<name>A0A679JY03_9HYPH</name>
<feature type="transmembrane region" description="Helical" evidence="2">
    <location>
        <begin position="67"/>
        <end position="87"/>
    </location>
</feature>
<dbReference type="InterPro" id="IPR036291">
    <property type="entry name" value="NAD(P)-bd_dom_sf"/>
</dbReference>
<feature type="transmembrane region" description="Helical" evidence="2">
    <location>
        <begin position="44"/>
        <end position="61"/>
    </location>
</feature>
<feature type="transmembrane region" description="Helical" evidence="2">
    <location>
        <begin position="6"/>
        <end position="23"/>
    </location>
</feature>
<dbReference type="Pfam" id="PF01370">
    <property type="entry name" value="Epimerase"/>
    <property type="match status" value="1"/>
</dbReference>
<keyword evidence="2" id="KW-0812">Transmembrane</keyword>
<dbReference type="PANTHER" id="PTHR11092">
    <property type="entry name" value="SUGAR NUCLEOTIDE EPIMERASE RELATED"/>
    <property type="match status" value="1"/>
</dbReference>
<gene>
    <name evidence="5" type="ORF">MBLL_02137</name>
</gene>
<dbReference type="EMBL" id="LR743510">
    <property type="protein sequence ID" value="CAA2140458.1"/>
    <property type="molecule type" value="Genomic_DNA"/>
</dbReference>
<dbReference type="SUPFAM" id="SSF51735">
    <property type="entry name" value="NAD(P)-binding Rossmann-fold domains"/>
    <property type="match status" value="1"/>
</dbReference>
<dbReference type="Gene3D" id="3.40.50.720">
    <property type="entry name" value="NAD(P)-binding Rossmann-like Domain"/>
    <property type="match status" value="1"/>
</dbReference>
<dbReference type="PANTHER" id="PTHR11092:SF0">
    <property type="entry name" value="EPIMERASE FAMILY PROTEIN SDR39U1"/>
    <property type="match status" value="1"/>
</dbReference>
<keyword evidence="2" id="KW-0472">Membrane</keyword>
<feature type="transmembrane region" description="Helical" evidence="2">
    <location>
        <begin position="107"/>
        <end position="126"/>
    </location>
</feature>
<dbReference type="InterPro" id="IPR013549">
    <property type="entry name" value="DUF1731"/>
</dbReference>
<evidence type="ECO:0000256" key="2">
    <source>
        <dbReference type="SAM" id="Phobius"/>
    </source>
</evidence>
<proteinExistence type="inferred from homology"/>
<accession>A0A679JY03</accession>
<dbReference type="AlphaFoldDB" id="A0A679JY03"/>
<evidence type="ECO:0000256" key="1">
    <source>
        <dbReference type="ARBA" id="ARBA00009353"/>
    </source>
</evidence>
<feature type="domain" description="DUF1731" evidence="4">
    <location>
        <begin position="432"/>
        <end position="477"/>
    </location>
</feature>
<protein>
    <submittedName>
        <fullName evidence="5">Epimerase family protein</fullName>
    </submittedName>
</protein>
<dbReference type="Pfam" id="PF08338">
    <property type="entry name" value="DUF1731"/>
    <property type="match status" value="1"/>
</dbReference>
<comment type="similarity">
    <text evidence="1">Belongs to the NAD(P)-dependent epimerase/dehydratase family. SDR39U1 subfamily.</text>
</comment>
<organism evidence="5">
    <name type="scientific">Methylobacterium bullatum</name>
    <dbReference type="NCBI Taxonomy" id="570505"/>
    <lineage>
        <taxon>Bacteria</taxon>
        <taxon>Pseudomonadati</taxon>
        <taxon>Pseudomonadota</taxon>
        <taxon>Alphaproteobacteria</taxon>
        <taxon>Hyphomicrobiales</taxon>
        <taxon>Methylobacteriaceae</taxon>
        <taxon>Methylobacterium</taxon>
    </lineage>
</organism>
<dbReference type="RefSeq" id="WP_339160716.1">
    <property type="nucleotide sequence ID" value="NZ_LR743510.1"/>
</dbReference>
<evidence type="ECO:0000259" key="3">
    <source>
        <dbReference type="Pfam" id="PF01370"/>
    </source>
</evidence>
<keyword evidence="5" id="KW-0614">Plasmid</keyword>
<dbReference type="NCBIfam" id="TIGR01777">
    <property type="entry name" value="yfcH"/>
    <property type="match status" value="1"/>
</dbReference>
<dbReference type="InterPro" id="IPR001509">
    <property type="entry name" value="Epimerase_deHydtase"/>
</dbReference>
<evidence type="ECO:0000259" key="4">
    <source>
        <dbReference type="Pfam" id="PF08338"/>
    </source>
</evidence>
<geneLocation type="plasmid" evidence="5">
    <name>1</name>
</geneLocation>
<reference evidence="5" key="1">
    <citation type="submission" date="2019-12" db="EMBL/GenBank/DDBJ databases">
        <authorList>
            <person name="Cremers G."/>
        </authorList>
    </citation>
    <scope>NUCLEOTIDE SEQUENCE</scope>
    <source>
        <strain evidence="5">Mbul2</strain>
        <plasmid evidence="5">1</plasmid>
    </source>
</reference>
<feature type="domain" description="NAD-dependent epimerase/dehydratase" evidence="3">
    <location>
        <begin position="185"/>
        <end position="396"/>
    </location>
</feature>
<sequence>MTSTLLWSLIAVQIAMGAFDTLYHHELTERLAWRPSQRGELRLHAVRNWLYALLFLTLGFAEPKGLLAWAIMGVLIVEVVITLMDFVEEDLSRRLPATERVNHTLLALNYGAILVLILPVLLGWAGEATGIAWVSHGAWSVLALAASLSVAIFGLRDWFAAGRSERLGLPAPAGLADMLAPARTILVTGATGFVGQRLVASLVAAGHEVTVLTRDGAKAAALPAPLRIVTALDQVPDDARLDAIVNLAGEPIADGLWTRAKRRAILASRLRMTRGLAKLVARLDRPPTVVVSGSAVGWYGLRGDESLTESSPAAPAFTQRVCEAWEREAMAIAALGPRVVLLRTGLVLGIEGGLLARLLMPFEFGLGGRIGSGRQWMSWISRDDLVRLICHAIATPTLHGPVNGTAPEPVRSADFAASLARQLHRPAIFPLPTRLLRRLGGDFAEEMLLGGQRVLPEKALASGFAFRHAQLESALGSILGRNVVREAEARSSRAVVHAGE</sequence>
<evidence type="ECO:0000313" key="5">
    <source>
        <dbReference type="EMBL" id="CAA2140458.1"/>
    </source>
</evidence>
<dbReference type="InterPro" id="IPR010099">
    <property type="entry name" value="SDR39U1"/>
</dbReference>
<keyword evidence="2" id="KW-1133">Transmembrane helix</keyword>